<feature type="compositionally biased region" description="Low complexity" evidence="1">
    <location>
        <begin position="811"/>
        <end position="827"/>
    </location>
</feature>
<name>A0A9W9YT53_9CNID</name>
<dbReference type="AlphaFoldDB" id="A0A9W9YT53"/>
<dbReference type="PANTHER" id="PTHR16078:SF1">
    <property type="entry name" value="COILED-COIL DOMAIN-CONTAINING PROTEIN 87"/>
    <property type="match status" value="1"/>
</dbReference>
<reference evidence="2" key="1">
    <citation type="submission" date="2023-01" db="EMBL/GenBank/DDBJ databases">
        <title>Genome assembly of the deep-sea coral Lophelia pertusa.</title>
        <authorList>
            <person name="Herrera S."/>
            <person name="Cordes E."/>
        </authorList>
    </citation>
    <scope>NUCLEOTIDE SEQUENCE</scope>
    <source>
        <strain evidence="2">USNM1676648</strain>
        <tissue evidence="2">Polyp</tissue>
    </source>
</reference>
<feature type="region of interest" description="Disordered" evidence="1">
    <location>
        <begin position="343"/>
        <end position="371"/>
    </location>
</feature>
<feature type="region of interest" description="Disordered" evidence="1">
    <location>
        <begin position="410"/>
        <end position="457"/>
    </location>
</feature>
<organism evidence="2 3">
    <name type="scientific">Desmophyllum pertusum</name>
    <dbReference type="NCBI Taxonomy" id="174260"/>
    <lineage>
        <taxon>Eukaryota</taxon>
        <taxon>Metazoa</taxon>
        <taxon>Cnidaria</taxon>
        <taxon>Anthozoa</taxon>
        <taxon>Hexacorallia</taxon>
        <taxon>Scleractinia</taxon>
        <taxon>Caryophylliina</taxon>
        <taxon>Caryophylliidae</taxon>
        <taxon>Desmophyllum</taxon>
    </lineage>
</organism>
<feature type="compositionally biased region" description="Basic and acidic residues" evidence="1">
    <location>
        <begin position="343"/>
        <end position="357"/>
    </location>
</feature>
<feature type="region of interest" description="Disordered" evidence="1">
    <location>
        <begin position="808"/>
        <end position="828"/>
    </location>
</feature>
<feature type="region of interest" description="Disordered" evidence="1">
    <location>
        <begin position="263"/>
        <end position="295"/>
    </location>
</feature>
<feature type="region of interest" description="Disordered" evidence="1">
    <location>
        <begin position="31"/>
        <end position="50"/>
    </location>
</feature>
<evidence type="ECO:0000313" key="3">
    <source>
        <dbReference type="Proteomes" id="UP001163046"/>
    </source>
</evidence>
<dbReference type="PANTHER" id="PTHR16078">
    <property type="entry name" value="COILED-COIL DOMAIN-CONTAINING PROTEIN 87"/>
    <property type="match status" value="1"/>
</dbReference>
<dbReference type="Proteomes" id="UP001163046">
    <property type="component" value="Unassembled WGS sequence"/>
</dbReference>
<gene>
    <name evidence="2" type="primary">CCDC87_2</name>
    <name evidence="2" type="ORF">OS493_002472</name>
</gene>
<dbReference type="EMBL" id="MU827302">
    <property type="protein sequence ID" value="KAJ7365755.1"/>
    <property type="molecule type" value="Genomic_DNA"/>
</dbReference>
<dbReference type="OrthoDB" id="67750at2759"/>
<comment type="caution">
    <text evidence="2">The sequence shown here is derived from an EMBL/GenBank/DDBJ whole genome shotgun (WGS) entry which is preliminary data.</text>
</comment>
<feature type="compositionally biased region" description="Polar residues" evidence="1">
    <location>
        <begin position="440"/>
        <end position="455"/>
    </location>
</feature>
<dbReference type="InterPro" id="IPR037383">
    <property type="entry name" value="CCDC87"/>
</dbReference>
<evidence type="ECO:0000313" key="2">
    <source>
        <dbReference type="EMBL" id="KAJ7365755.1"/>
    </source>
</evidence>
<evidence type="ECO:0000256" key="1">
    <source>
        <dbReference type="SAM" id="MobiDB-lite"/>
    </source>
</evidence>
<protein>
    <submittedName>
        <fullName evidence="2">Coiled-coil domain-containing protein 87</fullName>
    </submittedName>
</protein>
<sequence length="903" mass="101299">MSKAERLYQLERPPFSSREFHTKFTNLVGPLSLFEPEDSTDTGNENPEVERPLTPIEDAVKCPPSSFSALAKLVHPRLSPKEGIAGLSVNDQQQLIGILMSELNNIWRDVQRGPPDPFLTGQQNRELQRRLTIEIVVITQGLFAKYLDKAQKMNRRGVFSGPANLSRLKTQLALEANKSLNVLSLRRNLASDMKHPLDTSTVSSKFSFSRALHAPSPKLYRALMTRQEEDRKGKVHLTRAEKQQQWIDRELSDLQRNMPHVEPGSFQTHLPHHVPLPKKSASDSGSVAEEQISQERSNDAKLHFLQQKYASLPELFSKDAVLEELGVLPEDIQDYIIRRSQSETKLTEERTSDERDSGSTADNKFGSPGHASQDLIRLLRSSSSTKPSEILQGEEENDDLPPLLQALARYSTSNKEKDQRKHRRLQKELESNDDQDDAVSVTSSIHSTEASSVANDPTVLDENITEFTGEEHPQPAVVSLRLPDKSVVRTSDVRVSNRVNKASVTLNRYPTVYNDLTGEIDAPTVKWLDKNLFIGEEIKEVYEEIIKTIGTEHLLFDQDSYVEKSADTVDFSLCTSSSSLIKPRAERIVNKHLKKEIPPPWGNGTADNWRNSPKFGGLGREDILQAKLKKGDDNGHGNKSYNSWLAWWRSTITTDDFLKFLSTQENDYMSLVFHLYDSDHEADDEEDGDEARPDTIQMTLLRERERKLTELKLLKTDYQPGVWNVNSVLLGGLGNEPDVNEEELLANLEDTYLPVRSVTPSKQSTAAVASPLVHSVSSAQSSASSATPNSDRHRLEGISKASFVGMIPQPTESAGAGETASTSEAAALSPQDRLERVWTLLCMPDAQRLDMAIKYSAEPYSNNLLEALAFWEIATEVILERESLMTKLEDFERTASDPKQILC</sequence>
<proteinExistence type="predicted"/>
<keyword evidence="3" id="KW-1185">Reference proteome</keyword>
<accession>A0A9W9YT53</accession>